<dbReference type="PANTHER" id="PTHR43540:SF14">
    <property type="entry name" value="ISOCHORISMATASE"/>
    <property type="match status" value="1"/>
</dbReference>
<dbReference type="Proteomes" id="UP000295106">
    <property type="component" value="Unassembled WGS sequence"/>
</dbReference>
<dbReference type="OrthoDB" id="1157330at2"/>
<evidence type="ECO:0000313" key="4">
    <source>
        <dbReference type="Proteomes" id="UP000295106"/>
    </source>
</evidence>
<dbReference type="SUPFAM" id="SSF52499">
    <property type="entry name" value="Isochorismatase-like hydrolases"/>
    <property type="match status" value="1"/>
</dbReference>
<dbReference type="GeneID" id="99685318"/>
<dbReference type="InterPro" id="IPR036380">
    <property type="entry name" value="Isochorismatase-like_sf"/>
</dbReference>
<dbReference type="InterPro" id="IPR000868">
    <property type="entry name" value="Isochorismatase-like_dom"/>
</dbReference>
<evidence type="ECO:0000256" key="1">
    <source>
        <dbReference type="ARBA" id="ARBA00022801"/>
    </source>
</evidence>
<dbReference type="GO" id="GO:0016787">
    <property type="term" value="F:hydrolase activity"/>
    <property type="evidence" value="ECO:0007669"/>
    <property type="project" value="UniProtKB-KW"/>
</dbReference>
<dbReference type="InterPro" id="IPR050272">
    <property type="entry name" value="Isochorismatase-like_hydrls"/>
</dbReference>
<dbReference type="EMBL" id="SLXD01000015">
    <property type="protein sequence ID" value="TCO99314.1"/>
    <property type="molecule type" value="Genomic_DNA"/>
</dbReference>
<sequence>MKTAVLVVDVQTLLCLGPWAVHEAEAVIARINAVTAAARAAGAAVVLVQHEGDEPLRRGTPGWQLDDRLEVQPADLRLGKTACDAFHDTGLHELLQANGVRELVVCGFQTEFCIDSTVRGALAHGYPVTLVADGHSTLDNAVLAAPQIVAHHNTTLASIDSYGPRVRCVPAAEIGFEAA</sequence>
<dbReference type="PANTHER" id="PTHR43540">
    <property type="entry name" value="PEROXYUREIDOACRYLATE/UREIDOACRYLATE AMIDOHYDROLASE-RELATED"/>
    <property type="match status" value="1"/>
</dbReference>
<accession>A0A4R2M3G4</accession>
<dbReference type="Pfam" id="PF00857">
    <property type="entry name" value="Isochorismatase"/>
    <property type="match status" value="1"/>
</dbReference>
<evidence type="ECO:0000259" key="2">
    <source>
        <dbReference type="Pfam" id="PF00857"/>
    </source>
</evidence>
<protein>
    <submittedName>
        <fullName evidence="3">Nicotinamidase-related amidase</fullName>
    </submittedName>
</protein>
<name>A0A4R2M3G4_RUBGE</name>
<organism evidence="3 4">
    <name type="scientific">Rubrivivax gelatinosus</name>
    <name type="common">Rhodocyclus gelatinosus</name>
    <name type="synonym">Rhodopseudomonas gelatinosa</name>
    <dbReference type="NCBI Taxonomy" id="28068"/>
    <lineage>
        <taxon>Bacteria</taxon>
        <taxon>Pseudomonadati</taxon>
        <taxon>Pseudomonadota</taxon>
        <taxon>Betaproteobacteria</taxon>
        <taxon>Burkholderiales</taxon>
        <taxon>Sphaerotilaceae</taxon>
        <taxon>Rubrivivax</taxon>
    </lineage>
</organism>
<reference evidence="3 4" key="1">
    <citation type="submission" date="2019-03" db="EMBL/GenBank/DDBJ databases">
        <title>Genomic Encyclopedia of Type Strains, Phase IV (KMG-IV): sequencing the most valuable type-strain genomes for metagenomic binning, comparative biology and taxonomic classification.</title>
        <authorList>
            <person name="Goeker M."/>
        </authorList>
    </citation>
    <scope>NUCLEOTIDE SEQUENCE [LARGE SCALE GENOMIC DNA]</scope>
    <source>
        <strain evidence="3 4">DSM 1709</strain>
    </source>
</reference>
<dbReference type="AlphaFoldDB" id="A0A4R2M3G4"/>
<comment type="caution">
    <text evidence="3">The sequence shown here is derived from an EMBL/GenBank/DDBJ whole genome shotgun (WGS) entry which is preliminary data.</text>
</comment>
<dbReference type="RefSeq" id="WP_132649277.1">
    <property type="nucleotide sequence ID" value="NZ_CP181386.1"/>
</dbReference>
<evidence type="ECO:0000313" key="3">
    <source>
        <dbReference type="EMBL" id="TCO99314.1"/>
    </source>
</evidence>
<keyword evidence="1" id="KW-0378">Hydrolase</keyword>
<proteinExistence type="predicted"/>
<dbReference type="Gene3D" id="3.40.50.850">
    <property type="entry name" value="Isochorismatase-like"/>
    <property type="match status" value="1"/>
</dbReference>
<feature type="domain" description="Isochorismatase-like" evidence="2">
    <location>
        <begin position="3"/>
        <end position="140"/>
    </location>
</feature>
<gene>
    <name evidence="3" type="ORF">EV684_115107</name>
</gene>